<evidence type="ECO:0000313" key="3">
    <source>
        <dbReference type="Proteomes" id="UP000078576"/>
    </source>
</evidence>
<dbReference type="Pfam" id="PF20183">
    <property type="entry name" value="DUF6546"/>
    <property type="match status" value="1"/>
</dbReference>
<dbReference type="Proteomes" id="UP000078576">
    <property type="component" value="Unassembled WGS sequence"/>
</dbReference>
<dbReference type="OrthoDB" id="4688861at2759"/>
<reference evidence="3" key="1">
    <citation type="submission" date="2014-12" db="EMBL/GenBank/DDBJ databases">
        <title>Genome Sequence of Valsa Canker Pathogens Uncovers a Specific Adaption of Colonization on Woody Bark.</title>
        <authorList>
            <person name="Yin Z."/>
            <person name="Liu H."/>
            <person name="Gao X."/>
            <person name="Li Z."/>
            <person name="Song N."/>
            <person name="Ke X."/>
            <person name="Dai Q."/>
            <person name="Wu Y."/>
            <person name="Sun Y."/>
            <person name="Xu J.-R."/>
            <person name="Kang Z.K."/>
            <person name="Wang L."/>
            <person name="Huang L."/>
        </authorList>
    </citation>
    <scope>NUCLEOTIDE SEQUENCE [LARGE SCALE GENOMIC DNA]</scope>
    <source>
        <strain evidence="3">SXYL134</strain>
    </source>
</reference>
<protein>
    <recommendedName>
        <fullName evidence="1">DUF6546 domain-containing protein</fullName>
    </recommendedName>
</protein>
<keyword evidence="3" id="KW-1185">Reference proteome</keyword>
<feature type="domain" description="DUF6546" evidence="1">
    <location>
        <begin position="181"/>
        <end position="278"/>
    </location>
</feature>
<evidence type="ECO:0000313" key="2">
    <source>
        <dbReference type="EMBL" id="KUI56484.1"/>
    </source>
</evidence>
<dbReference type="EMBL" id="KN714689">
    <property type="protein sequence ID" value="KUI56484.1"/>
    <property type="molecule type" value="Genomic_DNA"/>
</dbReference>
<dbReference type="InterPro" id="IPR046676">
    <property type="entry name" value="DUF6546"/>
</dbReference>
<evidence type="ECO:0000259" key="1">
    <source>
        <dbReference type="Pfam" id="PF20183"/>
    </source>
</evidence>
<gene>
    <name evidence="2" type="ORF">VP1G_03821</name>
</gene>
<dbReference type="AlphaFoldDB" id="A0A194UXZ2"/>
<sequence length="291" mass="32335">MSSKTLIERHNFSRIRLTPSCLADFDSNIRRNRPLLRYIWFCVELEKYDCTSCTDLGTDTLTNIDVTLVATAFQKSFSTLSTWEPVGELLLDISVYSPSDSEHWFKYLTFRPDDPSVECSWSPGVEQTLLDKIGDIQHDWNPEEGISGLMFATNKIHCAIGAKESVLNGDERETPVVAAVALRSSNNGSLESDINEMLKAAAAAAKNMPQLETMEIWNGEANLAALFKYQSSGGQMHAAITWRGTWDFALRPPVIQAWEVVAHKYGGRGLTINKELLDVCDDAQPSAGPDL</sequence>
<name>A0A194UXZ2_CYTMA</name>
<organism evidence="2 3">
    <name type="scientific">Cytospora mali</name>
    <name type="common">Apple Valsa canker fungus</name>
    <name type="synonym">Valsa mali</name>
    <dbReference type="NCBI Taxonomy" id="578113"/>
    <lineage>
        <taxon>Eukaryota</taxon>
        <taxon>Fungi</taxon>
        <taxon>Dikarya</taxon>
        <taxon>Ascomycota</taxon>
        <taxon>Pezizomycotina</taxon>
        <taxon>Sordariomycetes</taxon>
        <taxon>Sordariomycetidae</taxon>
        <taxon>Diaporthales</taxon>
        <taxon>Cytosporaceae</taxon>
        <taxon>Cytospora</taxon>
    </lineage>
</organism>
<proteinExistence type="predicted"/>
<accession>A0A194UXZ2</accession>